<evidence type="ECO:0000313" key="1">
    <source>
        <dbReference type="EMBL" id="EEG90291.1"/>
    </source>
</evidence>
<gene>
    <name evidence="1" type="ORF">COPCOM_01528</name>
</gene>
<reference evidence="1 2" key="2">
    <citation type="submission" date="2009-03" db="EMBL/GenBank/DDBJ databases">
        <title>Draft genome sequence of Coprococcus comes (ATCC 27758).</title>
        <authorList>
            <person name="Sudarsanam P."/>
            <person name="Ley R."/>
            <person name="Guruge J."/>
            <person name="Turnbaugh P.J."/>
            <person name="Mahowald M."/>
            <person name="Liep D."/>
            <person name="Gordon J."/>
        </authorList>
    </citation>
    <scope>NUCLEOTIDE SEQUENCE [LARGE SCALE GENOMIC DNA]</scope>
    <source>
        <strain evidence="1 2">ATCC 27758</strain>
    </source>
</reference>
<name>C0B8Q4_9FIRM</name>
<sequence length="45" mass="5719">MQQVMWRKVDIYFDIQKNPQRFWYKITQIVILKILFPFVNIFLKK</sequence>
<dbReference type="HOGENOM" id="CLU_3198549_0_0_9"/>
<dbReference type="EMBL" id="ABVR01000039">
    <property type="protein sequence ID" value="EEG90291.1"/>
    <property type="molecule type" value="Genomic_DNA"/>
</dbReference>
<organism evidence="1 2">
    <name type="scientific">Coprococcus comes ATCC 27758</name>
    <dbReference type="NCBI Taxonomy" id="470146"/>
    <lineage>
        <taxon>Bacteria</taxon>
        <taxon>Bacillati</taxon>
        <taxon>Bacillota</taxon>
        <taxon>Clostridia</taxon>
        <taxon>Lachnospirales</taxon>
        <taxon>Lachnospiraceae</taxon>
        <taxon>Coprococcus</taxon>
    </lineage>
</organism>
<dbReference type="AlphaFoldDB" id="C0B8Q4"/>
<evidence type="ECO:0000313" key="2">
    <source>
        <dbReference type="Proteomes" id="UP000003793"/>
    </source>
</evidence>
<protein>
    <submittedName>
        <fullName evidence="1">Uncharacterized protein</fullName>
    </submittedName>
</protein>
<reference evidence="1 2" key="1">
    <citation type="submission" date="2009-02" db="EMBL/GenBank/DDBJ databases">
        <authorList>
            <person name="Fulton L."/>
            <person name="Clifton S."/>
            <person name="Fulton B."/>
            <person name="Xu J."/>
            <person name="Minx P."/>
            <person name="Pepin K.H."/>
            <person name="Johnson M."/>
            <person name="Bhonagiri V."/>
            <person name="Nash W.E."/>
            <person name="Mardis E.R."/>
            <person name="Wilson R.K."/>
        </authorList>
    </citation>
    <scope>NUCLEOTIDE SEQUENCE [LARGE SCALE GENOMIC DNA]</scope>
    <source>
        <strain evidence="1 2">ATCC 27758</strain>
    </source>
</reference>
<accession>C0B8Q4</accession>
<dbReference type="Proteomes" id="UP000003793">
    <property type="component" value="Unassembled WGS sequence"/>
</dbReference>
<proteinExistence type="predicted"/>
<comment type="caution">
    <text evidence="1">The sequence shown here is derived from an EMBL/GenBank/DDBJ whole genome shotgun (WGS) entry which is preliminary data.</text>
</comment>